<comment type="caution">
    <text evidence="2">The sequence shown here is derived from an EMBL/GenBank/DDBJ whole genome shotgun (WGS) entry which is preliminary data.</text>
</comment>
<organism evidence="2 3">
    <name type="scientific">Idiomarina seosinensis</name>
    <dbReference type="NCBI Taxonomy" id="281739"/>
    <lineage>
        <taxon>Bacteria</taxon>
        <taxon>Pseudomonadati</taxon>
        <taxon>Pseudomonadota</taxon>
        <taxon>Gammaproteobacteria</taxon>
        <taxon>Alteromonadales</taxon>
        <taxon>Idiomarinaceae</taxon>
        <taxon>Idiomarina</taxon>
    </lineage>
</organism>
<accession>A0A432ZI90</accession>
<name>A0A432ZI90_9GAMM</name>
<feature type="transmembrane region" description="Helical" evidence="1">
    <location>
        <begin position="67"/>
        <end position="90"/>
    </location>
</feature>
<keyword evidence="1" id="KW-0812">Transmembrane</keyword>
<dbReference type="AlphaFoldDB" id="A0A432ZI90"/>
<protein>
    <submittedName>
        <fullName evidence="2">Uncharacterized protein</fullName>
    </submittedName>
</protein>
<evidence type="ECO:0000313" key="2">
    <source>
        <dbReference type="EMBL" id="RUO77604.1"/>
    </source>
</evidence>
<dbReference type="Proteomes" id="UP000287908">
    <property type="component" value="Unassembled WGS sequence"/>
</dbReference>
<keyword evidence="1" id="KW-0472">Membrane</keyword>
<evidence type="ECO:0000313" key="3">
    <source>
        <dbReference type="Proteomes" id="UP000287908"/>
    </source>
</evidence>
<keyword evidence="1" id="KW-1133">Transmembrane helix</keyword>
<dbReference type="EMBL" id="PIQF01000001">
    <property type="protein sequence ID" value="RUO77604.1"/>
    <property type="molecule type" value="Genomic_DNA"/>
</dbReference>
<proteinExistence type="predicted"/>
<dbReference type="OrthoDB" id="6240672at2"/>
<feature type="transmembrane region" description="Helical" evidence="1">
    <location>
        <begin position="97"/>
        <end position="117"/>
    </location>
</feature>
<reference evidence="2 3" key="1">
    <citation type="journal article" date="2011" name="Front. Microbiol.">
        <title>Genomic signatures of strain selection and enhancement in Bacillus atrophaeus var. globigii, a historical biowarfare simulant.</title>
        <authorList>
            <person name="Gibbons H.S."/>
            <person name="Broomall S.M."/>
            <person name="McNew L.A."/>
            <person name="Daligault H."/>
            <person name="Chapman C."/>
            <person name="Bruce D."/>
            <person name="Karavis M."/>
            <person name="Krepps M."/>
            <person name="McGregor P.A."/>
            <person name="Hong C."/>
            <person name="Park K.H."/>
            <person name="Akmal A."/>
            <person name="Feldman A."/>
            <person name="Lin J.S."/>
            <person name="Chang W.E."/>
            <person name="Higgs B.W."/>
            <person name="Demirev P."/>
            <person name="Lindquist J."/>
            <person name="Liem A."/>
            <person name="Fochler E."/>
            <person name="Read T.D."/>
            <person name="Tapia R."/>
            <person name="Johnson S."/>
            <person name="Bishop-Lilly K.A."/>
            <person name="Detter C."/>
            <person name="Han C."/>
            <person name="Sozhamannan S."/>
            <person name="Rosenzweig C.N."/>
            <person name="Skowronski E.W."/>
        </authorList>
    </citation>
    <scope>NUCLEOTIDE SEQUENCE [LARGE SCALE GENOMIC DNA]</scope>
    <source>
        <strain evidence="2 3">CL-SP19</strain>
    </source>
</reference>
<feature type="transmembrane region" description="Helical" evidence="1">
    <location>
        <begin position="21"/>
        <end position="40"/>
    </location>
</feature>
<sequence length="120" mass="13898">MRVGSVRELKQLSFWTRVLGWLSIVGWIIFIAALVVYHYARPEHDTLLTEIFGISVRDYWHITLGELFIVLLMFGLLISLIAFTINLVLFSQNRQHLWLNNLILIFTCVGGLALYFLTTV</sequence>
<keyword evidence="3" id="KW-1185">Reference proteome</keyword>
<evidence type="ECO:0000256" key="1">
    <source>
        <dbReference type="SAM" id="Phobius"/>
    </source>
</evidence>
<gene>
    <name evidence="2" type="ORF">CWI81_03765</name>
</gene>
<dbReference type="RefSeq" id="WP_126783875.1">
    <property type="nucleotide sequence ID" value="NZ_PIQF01000001.1"/>
</dbReference>